<keyword evidence="2" id="KW-0732">Signal</keyword>
<evidence type="ECO:0000256" key="2">
    <source>
        <dbReference type="ARBA" id="ARBA00022729"/>
    </source>
</evidence>
<comment type="subcellular location">
    <subcellularLocation>
        <location evidence="1">Membrane</location>
    </subcellularLocation>
</comment>
<dbReference type="AlphaFoldDB" id="A0A4U9D840"/>
<reference evidence="6 7" key="1">
    <citation type="submission" date="2019-04" db="EMBL/GenBank/DDBJ databases">
        <authorList>
            <consortium name="Pathogen Informatics"/>
        </authorList>
    </citation>
    <scope>NUCLEOTIDE SEQUENCE [LARGE SCALE GENOMIC DNA]</scope>
    <source>
        <strain evidence="6 7">NCTC9185</strain>
    </source>
</reference>
<protein>
    <submittedName>
        <fullName evidence="6">Pullulanase secretion envelope pulD</fullName>
    </submittedName>
</protein>
<gene>
    <name evidence="6" type="primary">pulD_1</name>
    <name evidence="6" type="ORF">NCTC9185_06179</name>
</gene>
<dbReference type="Proteomes" id="UP000339249">
    <property type="component" value="Unassembled WGS sequence"/>
</dbReference>
<dbReference type="InterPro" id="IPR050810">
    <property type="entry name" value="Bact_Secretion_Sys_Channel"/>
</dbReference>
<dbReference type="GO" id="GO:0009306">
    <property type="term" value="P:protein secretion"/>
    <property type="evidence" value="ECO:0007669"/>
    <property type="project" value="InterPro"/>
</dbReference>
<organism evidence="6 7">
    <name type="scientific">Raoultella terrigena</name>
    <name type="common">Klebsiella terrigena</name>
    <dbReference type="NCBI Taxonomy" id="577"/>
    <lineage>
        <taxon>Bacteria</taxon>
        <taxon>Pseudomonadati</taxon>
        <taxon>Pseudomonadota</taxon>
        <taxon>Gammaproteobacteria</taxon>
        <taxon>Enterobacterales</taxon>
        <taxon>Enterobacteriaceae</taxon>
        <taxon>Klebsiella/Raoultella group</taxon>
        <taxon>Raoultella</taxon>
    </lineage>
</organism>
<proteinExistence type="inferred from homology"/>
<dbReference type="GO" id="GO:0015627">
    <property type="term" value="C:type II protein secretion system complex"/>
    <property type="evidence" value="ECO:0007669"/>
    <property type="project" value="TreeGrafter"/>
</dbReference>
<dbReference type="PANTHER" id="PTHR30332:SF24">
    <property type="entry name" value="SECRETIN GSPD-RELATED"/>
    <property type="match status" value="1"/>
</dbReference>
<dbReference type="Pfam" id="PF00263">
    <property type="entry name" value="Secretin"/>
    <property type="match status" value="1"/>
</dbReference>
<accession>A0A4U9D840</accession>
<keyword evidence="3" id="KW-0472">Membrane</keyword>
<dbReference type="GO" id="GO:0016020">
    <property type="term" value="C:membrane"/>
    <property type="evidence" value="ECO:0007669"/>
    <property type="project" value="UniProtKB-SubCell"/>
</dbReference>
<dbReference type="InterPro" id="IPR004846">
    <property type="entry name" value="T2SS/T3SS_dom"/>
</dbReference>
<dbReference type="InterPro" id="IPR004845">
    <property type="entry name" value="T2SS_GspD_CS"/>
</dbReference>
<evidence type="ECO:0000256" key="3">
    <source>
        <dbReference type="ARBA" id="ARBA00023136"/>
    </source>
</evidence>
<dbReference type="PANTHER" id="PTHR30332">
    <property type="entry name" value="PROBABLE GENERAL SECRETION PATHWAY PROTEIN D"/>
    <property type="match status" value="1"/>
</dbReference>
<feature type="domain" description="Type II/III secretion system secretin-like" evidence="5">
    <location>
        <begin position="3"/>
        <end position="96"/>
    </location>
</feature>
<dbReference type="PROSITE" id="PS00875">
    <property type="entry name" value="T2SP_D"/>
    <property type="match status" value="1"/>
</dbReference>
<evidence type="ECO:0000313" key="7">
    <source>
        <dbReference type="Proteomes" id="UP000339249"/>
    </source>
</evidence>
<sequence>MLLEIEQEVSSVADSASSTSSDLGATFNTRTVNNAVLVGSGETVVVGGLLDKSVTDSADKVPLLGDIPVIGALFRSTSKKVSKRNLMLFIRPTIIRDRDGYRQASSGQYNAFNDAQTKQRGKDGTEASLNDDLLHIYPQQDTAAFRRIGAAIDAFNLGGQP</sequence>
<dbReference type="EMBL" id="CABDVU010000001">
    <property type="protein sequence ID" value="VTN14127.1"/>
    <property type="molecule type" value="Genomic_DNA"/>
</dbReference>
<name>A0A4U9D840_RAOTE</name>
<evidence type="ECO:0000259" key="5">
    <source>
        <dbReference type="Pfam" id="PF00263"/>
    </source>
</evidence>
<evidence type="ECO:0000256" key="1">
    <source>
        <dbReference type="ARBA" id="ARBA00004370"/>
    </source>
</evidence>
<evidence type="ECO:0000313" key="6">
    <source>
        <dbReference type="EMBL" id="VTN14127.1"/>
    </source>
</evidence>
<comment type="similarity">
    <text evidence="4">Belongs to the bacterial secretin family.</text>
</comment>
<evidence type="ECO:0000256" key="4">
    <source>
        <dbReference type="RuleBase" id="RU004003"/>
    </source>
</evidence>